<dbReference type="InterPro" id="IPR038109">
    <property type="entry name" value="DNA_bind_recomb_sf"/>
</dbReference>
<dbReference type="InterPro" id="IPR011109">
    <property type="entry name" value="DNA_bind_recombinase_dom"/>
</dbReference>
<evidence type="ECO:0000256" key="6">
    <source>
        <dbReference type="SAM" id="Coils"/>
    </source>
</evidence>
<reference evidence="10 12" key="2">
    <citation type="submission" date="2016-10" db="EMBL/GenBank/DDBJ databases">
        <authorList>
            <person name="de Groot N.N."/>
        </authorList>
    </citation>
    <scope>NUCLEOTIDE SEQUENCE [LARGE SCALE GENOMIC DNA]</scope>
    <source>
        <strain evidence="10 12">CGMCC 1.10239</strain>
    </source>
</reference>
<dbReference type="SMART" id="SM00857">
    <property type="entry name" value="Resolvase"/>
    <property type="match status" value="1"/>
</dbReference>
<proteinExistence type="predicted"/>
<evidence type="ECO:0000256" key="2">
    <source>
        <dbReference type="ARBA" id="ARBA00023125"/>
    </source>
</evidence>
<dbReference type="PROSITE" id="PS51737">
    <property type="entry name" value="RECOMBINASE_DNA_BIND"/>
    <property type="match status" value="1"/>
</dbReference>
<dbReference type="GO" id="GO:0000150">
    <property type="term" value="F:DNA strand exchange activity"/>
    <property type="evidence" value="ECO:0007669"/>
    <property type="project" value="InterPro"/>
</dbReference>
<organism evidence="10 12">
    <name type="scientific">Paenibacillus jilunlii</name>
    <dbReference type="NCBI Taxonomy" id="682956"/>
    <lineage>
        <taxon>Bacteria</taxon>
        <taxon>Bacillati</taxon>
        <taxon>Bacillota</taxon>
        <taxon>Bacilli</taxon>
        <taxon>Bacillales</taxon>
        <taxon>Paenibacillaceae</taxon>
        <taxon>Paenibacillus</taxon>
    </lineage>
</organism>
<dbReference type="Pfam" id="PF13408">
    <property type="entry name" value="Zn_ribbon_recom"/>
    <property type="match status" value="1"/>
</dbReference>
<feature type="coiled-coil region" evidence="6">
    <location>
        <begin position="401"/>
        <end position="428"/>
    </location>
</feature>
<dbReference type="InterPro" id="IPR006119">
    <property type="entry name" value="Resolv_N"/>
</dbReference>
<dbReference type="InterPro" id="IPR050639">
    <property type="entry name" value="SSR_resolvase"/>
</dbReference>
<dbReference type="AlphaFoldDB" id="A0A1G9J9X5"/>
<evidence type="ECO:0000256" key="4">
    <source>
        <dbReference type="PIRSR" id="PIRSR606118-50"/>
    </source>
</evidence>
<evidence type="ECO:0000259" key="7">
    <source>
        <dbReference type="PROSITE" id="PS51736"/>
    </source>
</evidence>
<sequence>MKVVVYARVSSERQAEKELSIPAQLKAMQQYCQTKGWTIVNEFIEKGKSAKTDDRPEFQRMIAMAKRTNRSFEAILVHKFDRFSRNRDDHVLYKALLKQCGVKVISIVEQTEADSPQDMLLEGMLEVISEFFNANLAVEVRKGMTQNAKQGYNNGGTPPYAYRTEHIALGNQKTKAVWVLGPREEIDTVRFIFSQYAYEEMGYKRIASLLNESNVPTQKGGKWSASTIQAIIHNESYLGRRIWNKQEYQTKGKKWRDRSEWIITENAHPAIINEELFKLCQQRSEKRHNGGGVTHNPYQIKPASPFWLRGIFTCDKCGSRMVGNSTSTTKKYGGQKYYVCGGYMRKGKEFCPYVSWRKDRIEQIVVNKLRSALLRLTFDNQLEEEIRKYHDEANRHQIVSAANMEAEINFLEKRIEQMQQEVQSGSGKAYYAEMIAEMFSELTEKRREYADQQSASQAFSVSQESLQTLQQDIKTMIGLLDEETPSPQLMNEWVKRFVSNVTVHRETEKLHITVQIINAEQIFYEKIIIAVL</sequence>
<keyword evidence="11" id="KW-1185">Reference proteome</keyword>
<keyword evidence="1" id="KW-0229">DNA integration</keyword>
<keyword evidence="6" id="KW-0175">Coiled coil</keyword>
<dbReference type="EMBL" id="FNGM01000002">
    <property type="protein sequence ID" value="SDL34359.1"/>
    <property type="molecule type" value="Genomic_DNA"/>
</dbReference>
<dbReference type="InterPro" id="IPR036162">
    <property type="entry name" value="Resolvase-like_N_sf"/>
</dbReference>
<dbReference type="Pfam" id="PF07508">
    <property type="entry name" value="Recombinase"/>
    <property type="match status" value="1"/>
</dbReference>
<evidence type="ECO:0000256" key="1">
    <source>
        <dbReference type="ARBA" id="ARBA00022908"/>
    </source>
</evidence>
<dbReference type="CDD" id="cd00338">
    <property type="entry name" value="Ser_Recombinase"/>
    <property type="match status" value="1"/>
</dbReference>
<evidence type="ECO:0000256" key="5">
    <source>
        <dbReference type="PROSITE-ProRule" id="PRU10137"/>
    </source>
</evidence>
<dbReference type="EMBL" id="LIPY01000113">
    <property type="protein sequence ID" value="KWX74823.1"/>
    <property type="molecule type" value="Genomic_DNA"/>
</dbReference>
<dbReference type="PANTHER" id="PTHR30461:SF23">
    <property type="entry name" value="DNA RECOMBINASE-RELATED"/>
    <property type="match status" value="1"/>
</dbReference>
<name>A0A1G9J9X5_9BACL</name>
<feature type="active site" description="O-(5'-phospho-DNA)-serine intermediate" evidence="4 5">
    <location>
        <position position="10"/>
    </location>
</feature>
<dbReference type="Proteomes" id="UP000182783">
    <property type="component" value="Unassembled WGS sequence"/>
</dbReference>
<dbReference type="Gene3D" id="3.40.50.1390">
    <property type="entry name" value="Resolvase, N-terminal catalytic domain"/>
    <property type="match status" value="1"/>
</dbReference>
<dbReference type="RefSeq" id="WP_062523627.1">
    <property type="nucleotide sequence ID" value="NZ_CP048429.1"/>
</dbReference>
<feature type="domain" description="Recombinase" evidence="8">
    <location>
        <begin position="168"/>
        <end position="290"/>
    </location>
</feature>
<evidence type="ECO:0000259" key="8">
    <source>
        <dbReference type="PROSITE" id="PS51737"/>
    </source>
</evidence>
<dbReference type="InterPro" id="IPR006118">
    <property type="entry name" value="Recombinase_CS"/>
</dbReference>
<dbReference type="Pfam" id="PF00239">
    <property type="entry name" value="Resolvase"/>
    <property type="match status" value="1"/>
</dbReference>
<reference evidence="9 11" key="1">
    <citation type="submission" date="2015-08" db="EMBL/GenBank/DDBJ databases">
        <title>Genome of Paenibacillus jilunlii.</title>
        <authorList>
            <person name="Sant'Anna F.H."/>
            <person name="Ambrosini A."/>
            <person name="Souza R."/>
            <person name="Bach E."/>
            <person name="Fernandes G."/>
            <person name="Balsanelli E."/>
            <person name="Baura V.A."/>
            <person name="Pedrosa F.O."/>
            <person name="Souza E.M."/>
            <person name="Passaglia L."/>
        </authorList>
    </citation>
    <scope>NUCLEOTIDE SEQUENCE [LARGE SCALE GENOMIC DNA]</scope>
    <source>
        <strain evidence="9 11">DSM 23019</strain>
    </source>
</reference>
<keyword evidence="2" id="KW-0238">DNA-binding</keyword>
<protein>
    <submittedName>
        <fullName evidence="10">Site-specific DNA recombinase</fullName>
    </submittedName>
    <submittedName>
        <fullName evidence="9">Site-specific recombinase</fullName>
    </submittedName>
</protein>
<dbReference type="SUPFAM" id="SSF53041">
    <property type="entry name" value="Resolvase-like"/>
    <property type="match status" value="1"/>
</dbReference>
<evidence type="ECO:0000313" key="10">
    <source>
        <dbReference type="EMBL" id="SDL34359.1"/>
    </source>
</evidence>
<dbReference type="Gene3D" id="3.90.1750.20">
    <property type="entry name" value="Putative Large Serine Recombinase, Chain B, Domain 2"/>
    <property type="match status" value="1"/>
</dbReference>
<evidence type="ECO:0000256" key="3">
    <source>
        <dbReference type="ARBA" id="ARBA00023172"/>
    </source>
</evidence>
<evidence type="ECO:0000313" key="12">
    <source>
        <dbReference type="Proteomes" id="UP000182783"/>
    </source>
</evidence>
<dbReference type="Proteomes" id="UP000070252">
    <property type="component" value="Unassembled WGS sequence"/>
</dbReference>
<feature type="domain" description="Resolvase/invertase-type recombinase catalytic" evidence="7">
    <location>
        <begin position="2"/>
        <end position="151"/>
    </location>
</feature>
<dbReference type="OrthoDB" id="9769353at2"/>
<dbReference type="GO" id="GO:0015074">
    <property type="term" value="P:DNA integration"/>
    <property type="evidence" value="ECO:0007669"/>
    <property type="project" value="UniProtKB-KW"/>
</dbReference>
<dbReference type="InterPro" id="IPR025827">
    <property type="entry name" value="Zn_ribbon_recom_dom"/>
</dbReference>
<dbReference type="GO" id="GO:0003677">
    <property type="term" value="F:DNA binding"/>
    <property type="evidence" value="ECO:0007669"/>
    <property type="project" value="UniProtKB-KW"/>
</dbReference>
<dbReference type="PANTHER" id="PTHR30461">
    <property type="entry name" value="DNA-INVERTASE FROM LAMBDOID PROPHAGE"/>
    <property type="match status" value="1"/>
</dbReference>
<evidence type="ECO:0000313" key="11">
    <source>
        <dbReference type="Proteomes" id="UP000070252"/>
    </source>
</evidence>
<keyword evidence="3" id="KW-0233">DNA recombination</keyword>
<evidence type="ECO:0000313" key="9">
    <source>
        <dbReference type="EMBL" id="KWX74823.1"/>
    </source>
</evidence>
<accession>A0A1G9J9X5</accession>
<dbReference type="PROSITE" id="PS00397">
    <property type="entry name" value="RECOMBINASES_1"/>
    <property type="match status" value="1"/>
</dbReference>
<dbReference type="PROSITE" id="PS51736">
    <property type="entry name" value="RECOMBINASES_3"/>
    <property type="match status" value="1"/>
</dbReference>
<gene>
    <name evidence="9" type="ORF">AML91_14360</name>
    <name evidence="10" type="ORF">SAMN05216191_102395</name>
</gene>